<organism evidence="1 2">
    <name type="scientific">Tumebacillus flagellatus</name>
    <dbReference type="NCBI Taxonomy" id="1157490"/>
    <lineage>
        <taxon>Bacteria</taxon>
        <taxon>Bacillati</taxon>
        <taxon>Bacillota</taxon>
        <taxon>Bacilli</taxon>
        <taxon>Bacillales</taxon>
        <taxon>Alicyclobacillaceae</taxon>
        <taxon>Tumebacillus</taxon>
    </lineage>
</organism>
<keyword evidence="2" id="KW-1185">Reference proteome</keyword>
<dbReference type="Proteomes" id="UP000027931">
    <property type="component" value="Unassembled WGS sequence"/>
</dbReference>
<proteinExistence type="predicted"/>
<dbReference type="AlphaFoldDB" id="A0A074LFM2"/>
<sequence length="345" mass="38245">MSASAITLAFPSTQDVTHVVRNTYTDPSRFRGMEVLPDAAEFVTDIQVDVIDGVRGIAGPRALGGQFNQAVLTGNTLRKYATAYWGDTYVINEKELLEARQEGTYNQRAGYLRVLRRANELNIRLDTLVEYLRWAAVVDGKVAVNSDATQFEVKYDIPSQNVIEDLDMSDAKFDVVGWISTIQGKFRGTGAKASKIWYNLEIGQQLAQSTVLRDLLKRSNDATAMTPENMSTIMKKFFPSLDFEMYDEGYKAENGEYTPFIAADKYVVIGKGHEKLGDFCSTLAVQNGGIEQPQPGKFSLIENKTDQDVPFIKVTVGVNGLPRLHHPEWIMRGSVLLPSSAPASA</sequence>
<dbReference type="EMBL" id="JMIR01000049">
    <property type="protein sequence ID" value="KEO81041.1"/>
    <property type="molecule type" value="Genomic_DNA"/>
</dbReference>
<dbReference type="RefSeq" id="WP_038094324.1">
    <property type="nucleotide sequence ID" value="NZ_JMIR01000049.1"/>
</dbReference>
<dbReference type="OrthoDB" id="57984at2"/>
<comment type="caution">
    <text evidence="1">The sequence shown here is derived from an EMBL/GenBank/DDBJ whole genome shotgun (WGS) entry which is preliminary data.</text>
</comment>
<reference evidence="1 2" key="1">
    <citation type="journal article" date="2013" name="Int. J. Syst. Evol. Microbiol.">
        <title>Tumebacillus flagellatus sp. nov., an alpha-amylase/pullulanase-producing bacterium isolated from cassava wastewater.</title>
        <authorList>
            <person name="Wang Q."/>
            <person name="Xie N."/>
            <person name="Qin Y."/>
            <person name="Shen N."/>
            <person name="Zhu J."/>
            <person name="Mi H."/>
            <person name="Huang R."/>
        </authorList>
    </citation>
    <scope>NUCLEOTIDE SEQUENCE [LARGE SCALE GENOMIC DNA]</scope>
    <source>
        <strain evidence="1 2">GST4</strain>
    </source>
</reference>
<name>A0A074LFM2_9BACL</name>
<accession>A0A074LFM2</accession>
<protein>
    <recommendedName>
        <fullName evidence="3">Major capsid protein</fullName>
    </recommendedName>
</protein>
<dbReference type="STRING" id="1157490.EL26_22950"/>
<evidence type="ECO:0008006" key="3">
    <source>
        <dbReference type="Google" id="ProtNLM"/>
    </source>
</evidence>
<evidence type="ECO:0000313" key="2">
    <source>
        <dbReference type="Proteomes" id="UP000027931"/>
    </source>
</evidence>
<dbReference type="eggNOG" id="ENOG502ZD0V">
    <property type="taxonomic scope" value="Bacteria"/>
</dbReference>
<dbReference type="InterPro" id="IPR005564">
    <property type="entry name" value="Major_capsid_GpE"/>
</dbReference>
<evidence type="ECO:0000313" key="1">
    <source>
        <dbReference type="EMBL" id="KEO81041.1"/>
    </source>
</evidence>
<dbReference type="Pfam" id="PF03864">
    <property type="entry name" value="Phage_cap_E"/>
    <property type="match status" value="1"/>
</dbReference>
<gene>
    <name evidence="1" type="ORF">EL26_22950</name>
</gene>